<gene>
    <name evidence="3" type="ORF">WNY59_04810</name>
</gene>
<dbReference type="Pfam" id="PF00128">
    <property type="entry name" value="Alpha-amylase"/>
    <property type="match status" value="1"/>
</dbReference>
<feature type="domain" description="Glycosyl hydrolase family 13 catalytic" evidence="2">
    <location>
        <begin position="22"/>
        <end position="415"/>
    </location>
</feature>
<dbReference type="Proteomes" id="UP001477870">
    <property type="component" value="Unassembled WGS sequence"/>
</dbReference>
<dbReference type="RefSeq" id="WP_342847282.1">
    <property type="nucleotide sequence ID" value="NZ_JBBMQO010000002.1"/>
</dbReference>
<evidence type="ECO:0000313" key="4">
    <source>
        <dbReference type="Proteomes" id="UP001477870"/>
    </source>
</evidence>
<evidence type="ECO:0000256" key="1">
    <source>
        <dbReference type="ARBA" id="ARBA00008061"/>
    </source>
</evidence>
<comment type="similarity">
    <text evidence="1">Belongs to the glycosyl hydrolase 13 family.</text>
</comment>
<dbReference type="SUPFAM" id="SSF51445">
    <property type="entry name" value="(Trans)glycosidases"/>
    <property type="match status" value="1"/>
</dbReference>
<dbReference type="SUPFAM" id="SSF51011">
    <property type="entry name" value="Glycosyl hydrolase domain"/>
    <property type="match status" value="1"/>
</dbReference>
<dbReference type="CDD" id="cd11333">
    <property type="entry name" value="AmyAc_SI_OligoGlu_DGase"/>
    <property type="match status" value="1"/>
</dbReference>
<dbReference type="InterPro" id="IPR013780">
    <property type="entry name" value="Glyco_hydro_b"/>
</dbReference>
<dbReference type="Pfam" id="PF16657">
    <property type="entry name" value="Malt_amylase_C"/>
    <property type="match status" value="1"/>
</dbReference>
<dbReference type="InterPro" id="IPR045857">
    <property type="entry name" value="O16G_dom_2"/>
</dbReference>
<evidence type="ECO:0000313" key="3">
    <source>
        <dbReference type="EMBL" id="MEM5500903.1"/>
    </source>
</evidence>
<dbReference type="InterPro" id="IPR032091">
    <property type="entry name" value="Malt_amylase-like_C"/>
</dbReference>
<dbReference type="EMBL" id="JBBMQO010000002">
    <property type="protein sequence ID" value="MEM5500903.1"/>
    <property type="molecule type" value="Genomic_DNA"/>
</dbReference>
<accession>A0ABU9T462</accession>
<dbReference type="Gene3D" id="2.60.40.1180">
    <property type="entry name" value="Golgi alpha-mannosidase II"/>
    <property type="match status" value="1"/>
</dbReference>
<dbReference type="InterPro" id="IPR017853">
    <property type="entry name" value="GH"/>
</dbReference>
<sequence length="553" mass="62198">MNKMKTAAAKTGLWWQSATGYQIYPRSFCDSNGDGVGDIPGIISKLDHLRDLGIGFIWLSPVYTSPMADNGYDISDYRNIAPEFGTLEDFDRLVSEAKARGIRIVMDLVVNHSSSEHHWFQAALASRSAPEYDFYIWRDAAADGGPPNDDQASFGGPAWNWVPEVGKYYLGIFSPEQPDLNWQNPALRAEIYEMMNWWLDRGIGGFRMDVISLIGKDIDAGIYEEGPYLHEFIQEMHRETLAGRDVLTVGESWSVSPETALLYCGRDRGELDMLFQFNHVTAFQDEVDSKWKPKPFDLKRFKSVFATWQEVMAEDGWNSLFLSNHDLPRQVSKYGDDKTFRVASAKMLATIIHLMKGTPFIYQGEEIGMTNVKFGRIEQFRDVETLGHYVKRVAAGMTPEAFIAGANINGRDNARTPMQWTAEAQAGFTTGTPWIEVNPNHDEINVATDRGDPNGIFENYRKLIELRRDLPIIVYGSYLSFAEDDPAVFAYLRELEGQRLAVVANFTAAPVEFDVPQALATDGVCLIANDAPRTALSGRITLKPYEAFAILQI</sequence>
<dbReference type="NCBIfam" id="NF008183">
    <property type="entry name" value="PRK10933.1"/>
    <property type="match status" value="1"/>
</dbReference>
<dbReference type="PANTHER" id="PTHR10357">
    <property type="entry name" value="ALPHA-AMYLASE FAMILY MEMBER"/>
    <property type="match status" value="1"/>
</dbReference>
<organism evidence="3 4">
    <name type="scientific">Ahrensia kielensis</name>
    <dbReference type="NCBI Taxonomy" id="76980"/>
    <lineage>
        <taxon>Bacteria</taxon>
        <taxon>Pseudomonadati</taxon>
        <taxon>Pseudomonadota</taxon>
        <taxon>Alphaproteobacteria</taxon>
        <taxon>Hyphomicrobiales</taxon>
        <taxon>Ahrensiaceae</taxon>
        <taxon>Ahrensia</taxon>
    </lineage>
</organism>
<dbReference type="PANTHER" id="PTHR10357:SF179">
    <property type="entry name" value="NEUTRAL AND BASIC AMINO ACID TRANSPORT PROTEIN RBAT"/>
    <property type="match status" value="1"/>
</dbReference>
<dbReference type="SMART" id="SM00642">
    <property type="entry name" value="Aamy"/>
    <property type="match status" value="1"/>
</dbReference>
<protein>
    <submittedName>
        <fullName evidence="3">Alpha-glucosidase</fullName>
    </submittedName>
</protein>
<comment type="caution">
    <text evidence="3">The sequence shown here is derived from an EMBL/GenBank/DDBJ whole genome shotgun (WGS) entry which is preliminary data.</text>
</comment>
<evidence type="ECO:0000259" key="2">
    <source>
        <dbReference type="SMART" id="SM00642"/>
    </source>
</evidence>
<reference evidence="3 4" key="1">
    <citation type="submission" date="2024-03" db="EMBL/GenBank/DDBJ databases">
        <title>Community enrichment and isolation of bacterial strains for fucoidan degradation.</title>
        <authorList>
            <person name="Sichert A."/>
        </authorList>
    </citation>
    <scope>NUCLEOTIDE SEQUENCE [LARGE SCALE GENOMIC DNA]</scope>
    <source>
        <strain evidence="3 4">AS62</strain>
    </source>
</reference>
<proteinExistence type="inferred from homology"/>
<name>A0ABU9T462_9HYPH</name>
<dbReference type="Gene3D" id="3.20.20.80">
    <property type="entry name" value="Glycosidases"/>
    <property type="match status" value="1"/>
</dbReference>
<dbReference type="InterPro" id="IPR006047">
    <property type="entry name" value="GH13_cat_dom"/>
</dbReference>
<dbReference type="Gene3D" id="3.90.400.10">
    <property type="entry name" value="Oligo-1,6-glucosidase, Domain 2"/>
    <property type="match status" value="1"/>
</dbReference>
<keyword evidence="4" id="KW-1185">Reference proteome</keyword>